<dbReference type="Gene3D" id="1.25.40.10">
    <property type="entry name" value="Tetratricopeptide repeat domain"/>
    <property type="match status" value="1"/>
</dbReference>
<dbReference type="EMBL" id="JAWDJX010000001">
    <property type="protein sequence ID" value="KAK3058537.1"/>
    <property type="molecule type" value="Genomic_DNA"/>
</dbReference>
<dbReference type="PANTHER" id="PTHR47643">
    <property type="entry name" value="TPR DOMAIN PROTEIN (AFU_ORTHOLOGUE AFUA_5G12710)"/>
    <property type="match status" value="1"/>
</dbReference>
<proteinExistence type="predicted"/>
<evidence type="ECO:0000313" key="3">
    <source>
        <dbReference type="Proteomes" id="UP001271007"/>
    </source>
</evidence>
<dbReference type="InterPro" id="IPR046341">
    <property type="entry name" value="SET_dom_sf"/>
</dbReference>
<comment type="caution">
    <text evidence="2">The sequence shown here is derived from an EMBL/GenBank/DDBJ whole genome shotgun (WGS) entry which is preliminary data.</text>
</comment>
<evidence type="ECO:0000259" key="1">
    <source>
        <dbReference type="PROSITE" id="PS50280"/>
    </source>
</evidence>
<dbReference type="InterPro" id="IPR001214">
    <property type="entry name" value="SET_dom"/>
</dbReference>
<dbReference type="AlphaFoldDB" id="A0AAJ0GJ03"/>
<dbReference type="SUPFAM" id="SSF82199">
    <property type="entry name" value="SET domain"/>
    <property type="match status" value="1"/>
</dbReference>
<sequence>MYRSMGVVKVGPLGKIEGEEIEKFAKLQYIVSGPAKSQSGEPYVLKDPNKLIERHEADVQHAQQQHRQLLGKDEGFFMVIGDPYPTCTTPLSQLQKVRKSSDRDNERYADAAQMRVAEIKQETHRYGRYLMVRGVADWVYQKTDVITLIEDEEGAKDILKLTMGDQGLVGDLLPKGMTFAIKEPFYFLDVDSNEGMTIQLMIVVEHPSDVVLLDLIQPTMPPNNQEVWQTASPSKTALEFKGYTRSLALYTQALHAVDSEHPRLRCDSLRNRAIVNIRLSRFDAAKDDALSELLPAIATQDRELDGKAYLRASEAAYHLRQFSEAESHIQSLLKLCPDHPDGTRVTPNIRARLTEQAAGQYDFDKLARSLSSVRCRIDAADFVRRIESDLILCEKAFVVDFAKESLSPLVVKTDAQFVRPVRSNIKPWRDVVTKLACNPSLVQQITALHGADDGPNTPTLEVGGNTVIDTYRIHRIVSKNAFSLPDPASLQVTNEFGLSMGKDADPAMSGVWCHASYFNHSCVPNADRTFLGDLILVRATRDIAAGEEFTLPYVALQPYEQRRANIQGAWNFACDCPLCCAEGADSVAIREARGRLAEEGWSITESSEVRTMSGAAFSVLERQVKAKIGAIDSLYPAVRYNGLPKHALLNLQYWLATAYFRSLGYLQASITKQSAVLRPSDHALVTPGAARMITLATQLQVGRKNRDSAMVLEQLARKHYLVVNGGMTGYRPCVVHKDERATMLRDMKKGADGTWSWD</sequence>
<dbReference type="InterPro" id="IPR053209">
    <property type="entry name" value="Gramillin-biosynth_MTr"/>
</dbReference>
<dbReference type="Gene3D" id="2.170.270.10">
    <property type="entry name" value="SET domain"/>
    <property type="match status" value="1"/>
</dbReference>
<dbReference type="Pfam" id="PF00856">
    <property type="entry name" value="SET"/>
    <property type="match status" value="1"/>
</dbReference>
<evidence type="ECO:0000313" key="2">
    <source>
        <dbReference type="EMBL" id="KAK3058537.1"/>
    </source>
</evidence>
<dbReference type="Proteomes" id="UP001271007">
    <property type="component" value="Unassembled WGS sequence"/>
</dbReference>
<gene>
    <name evidence="2" type="ORF">LTR09_000101</name>
</gene>
<accession>A0AAJ0GJ03</accession>
<dbReference type="PROSITE" id="PS50280">
    <property type="entry name" value="SET"/>
    <property type="match status" value="1"/>
</dbReference>
<feature type="domain" description="SET" evidence="1">
    <location>
        <begin position="347"/>
        <end position="554"/>
    </location>
</feature>
<dbReference type="CDD" id="cd20071">
    <property type="entry name" value="SET_SMYD"/>
    <property type="match status" value="1"/>
</dbReference>
<organism evidence="2 3">
    <name type="scientific">Extremus antarcticus</name>
    <dbReference type="NCBI Taxonomy" id="702011"/>
    <lineage>
        <taxon>Eukaryota</taxon>
        <taxon>Fungi</taxon>
        <taxon>Dikarya</taxon>
        <taxon>Ascomycota</taxon>
        <taxon>Pezizomycotina</taxon>
        <taxon>Dothideomycetes</taxon>
        <taxon>Dothideomycetidae</taxon>
        <taxon>Mycosphaerellales</taxon>
        <taxon>Extremaceae</taxon>
        <taxon>Extremus</taxon>
    </lineage>
</organism>
<name>A0AAJ0GJ03_9PEZI</name>
<reference evidence="2" key="1">
    <citation type="submission" date="2023-04" db="EMBL/GenBank/DDBJ databases">
        <title>Black Yeasts Isolated from many extreme environments.</title>
        <authorList>
            <person name="Coleine C."/>
            <person name="Stajich J.E."/>
            <person name="Selbmann L."/>
        </authorList>
    </citation>
    <scope>NUCLEOTIDE SEQUENCE</scope>
    <source>
        <strain evidence="2">CCFEE 5312</strain>
    </source>
</reference>
<dbReference type="PANTHER" id="PTHR47643:SF2">
    <property type="entry name" value="TPR DOMAIN PROTEIN (AFU_ORTHOLOGUE AFUA_5G12710)"/>
    <property type="match status" value="1"/>
</dbReference>
<keyword evidence="3" id="KW-1185">Reference proteome</keyword>
<protein>
    <recommendedName>
        <fullName evidence="1">SET domain-containing protein</fullName>
    </recommendedName>
</protein>
<dbReference type="InterPro" id="IPR011990">
    <property type="entry name" value="TPR-like_helical_dom_sf"/>
</dbReference>
<dbReference type="SUPFAM" id="SSF48452">
    <property type="entry name" value="TPR-like"/>
    <property type="match status" value="1"/>
</dbReference>